<organism evidence="1 2">
    <name type="scientific">Brenneria goodwinii</name>
    <dbReference type="NCBI Taxonomy" id="1109412"/>
    <lineage>
        <taxon>Bacteria</taxon>
        <taxon>Pseudomonadati</taxon>
        <taxon>Pseudomonadota</taxon>
        <taxon>Gammaproteobacteria</taxon>
        <taxon>Enterobacterales</taxon>
        <taxon>Pectobacteriaceae</taxon>
        <taxon>Brenneria</taxon>
    </lineage>
</organism>
<accession>A0A0G4JXR2</accession>
<dbReference type="EMBL" id="CGIG01000001">
    <property type="protein sequence ID" value="CPR18044.1"/>
    <property type="molecule type" value="Genomic_DNA"/>
</dbReference>
<protein>
    <submittedName>
        <fullName evidence="1">Uncharacterized protein</fullName>
    </submittedName>
</protein>
<sequence length="41" mass="4295">MKGGFFAVHQVALGFVKYGAKKTIGKKTPLAAAGDEGDWAK</sequence>
<dbReference type="Proteomes" id="UP000044377">
    <property type="component" value="Unassembled WGS sequence"/>
</dbReference>
<proteinExistence type="predicted"/>
<name>A0A0G4JXR2_9GAMM</name>
<evidence type="ECO:0000313" key="1">
    <source>
        <dbReference type="EMBL" id="CPR18044.1"/>
    </source>
</evidence>
<evidence type="ECO:0000313" key="2">
    <source>
        <dbReference type="Proteomes" id="UP000044377"/>
    </source>
</evidence>
<keyword evidence="2" id="KW-1185">Reference proteome</keyword>
<gene>
    <name evidence="1" type="ORF">BN1221_02992c</name>
</gene>
<dbReference type="STRING" id="1109412.BN1221_02992c"/>
<reference evidence="2" key="1">
    <citation type="submission" date="2015-01" db="EMBL/GenBank/DDBJ databases">
        <authorList>
            <person name="Paterson Steve"/>
        </authorList>
    </citation>
    <scope>NUCLEOTIDE SEQUENCE [LARGE SCALE GENOMIC DNA]</scope>
    <source>
        <strain evidence="2">OBR1</strain>
    </source>
</reference>
<dbReference type="AlphaFoldDB" id="A0A0G4JXR2"/>